<proteinExistence type="predicted"/>
<gene>
    <name evidence="2" type="ORF">E2C01_091317</name>
</gene>
<feature type="transmembrane region" description="Helical" evidence="1">
    <location>
        <begin position="51"/>
        <end position="70"/>
    </location>
</feature>
<reference evidence="2 3" key="1">
    <citation type="submission" date="2019-05" db="EMBL/GenBank/DDBJ databases">
        <title>Another draft genome of Portunus trituberculatus and its Hox gene families provides insights of decapod evolution.</title>
        <authorList>
            <person name="Jeong J.-H."/>
            <person name="Song I."/>
            <person name="Kim S."/>
            <person name="Choi T."/>
            <person name="Kim D."/>
            <person name="Ryu S."/>
            <person name="Kim W."/>
        </authorList>
    </citation>
    <scope>NUCLEOTIDE SEQUENCE [LARGE SCALE GENOMIC DNA]</scope>
    <source>
        <tissue evidence="2">Muscle</tissue>
    </source>
</reference>
<keyword evidence="1" id="KW-0472">Membrane</keyword>
<accession>A0A5B7JH64</accession>
<keyword evidence="1" id="KW-0812">Transmembrane</keyword>
<keyword evidence="3" id="KW-1185">Reference proteome</keyword>
<dbReference type="AlphaFoldDB" id="A0A5B7JH64"/>
<evidence type="ECO:0000313" key="3">
    <source>
        <dbReference type="Proteomes" id="UP000324222"/>
    </source>
</evidence>
<name>A0A5B7JH64_PORTR</name>
<dbReference type="Proteomes" id="UP000324222">
    <property type="component" value="Unassembled WGS sequence"/>
</dbReference>
<keyword evidence="1" id="KW-1133">Transmembrane helix</keyword>
<evidence type="ECO:0000313" key="2">
    <source>
        <dbReference type="EMBL" id="MPC96080.1"/>
    </source>
</evidence>
<comment type="caution">
    <text evidence="2">The sequence shown here is derived from an EMBL/GenBank/DDBJ whole genome shotgun (WGS) entry which is preliminary data.</text>
</comment>
<evidence type="ECO:0000256" key="1">
    <source>
        <dbReference type="SAM" id="Phobius"/>
    </source>
</evidence>
<organism evidence="2 3">
    <name type="scientific">Portunus trituberculatus</name>
    <name type="common">Swimming crab</name>
    <name type="synonym">Neptunus trituberculatus</name>
    <dbReference type="NCBI Taxonomy" id="210409"/>
    <lineage>
        <taxon>Eukaryota</taxon>
        <taxon>Metazoa</taxon>
        <taxon>Ecdysozoa</taxon>
        <taxon>Arthropoda</taxon>
        <taxon>Crustacea</taxon>
        <taxon>Multicrustacea</taxon>
        <taxon>Malacostraca</taxon>
        <taxon>Eumalacostraca</taxon>
        <taxon>Eucarida</taxon>
        <taxon>Decapoda</taxon>
        <taxon>Pleocyemata</taxon>
        <taxon>Brachyura</taxon>
        <taxon>Eubrachyura</taxon>
        <taxon>Portunoidea</taxon>
        <taxon>Portunidae</taxon>
        <taxon>Portuninae</taxon>
        <taxon>Portunus</taxon>
    </lineage>
</organism>
<protein>
    <submittedName>
        <fullName evidence="2">Uncharacterized protein</fullName>
    </submittedName>
</protein>
<dbReference type="EMBL" id="VSRR010104568">
    <property type="protein sequence ID" value="MPC96080.1"/>
    <property type="molecule type" value="Genomic_DNA"/>
</dbReference>
<sequence length="78" mass="8886">MSVWSRVTSLLRAHIKLKHTMGEHSLFHLGIQEKLNTFSKHTDHPTLTPSVSGNVSIFILLTILVILYSFRNSCRGLR</sequence>